<sequence>MYSEAFAKLIARVDGKRKLLSSGFMRRQTLVLGQYQKPVETELARLRAQKSITRTWACDASLWTDSPQVAAQIENRLGWLRLPTDGRIDREVLRAARDESRRAGWRHLVMLGMGGANITAETLYAIFGQQEGFPALITLDSTDPTAIRDVEAQIDLARTCFIVASKSGSTLETLAMLYYFYDKVQNGDQFIAITDPETRLAEEAQRLGFRAIYYNPTDMAGRYAALSYFGMLPIAMLGLDFERLLDRAAEMALACGANVMGNNHPGLWLGTVLGVLARRGLDKLTLLSSPEIAAFGAWVEQLIAESSGKEDKGIIPISGGTVGLPHDYDDDRLFVYLRLETSAQNPDQAVKMLQEAGHPLVRLDLRDVYDIGAEFFRWQFAAATVGMVLGINPFDEPAVEESKQNTQRLLDAYVQHGALPQSPPAYSEDGVSLFADETTAALLHALRQQQALESSPLSGMLAAFLRLARSGDYIGLLAYLPPRPEYIAQLETLRRQLRHVLRRAVTLGFGPRYLHSTGQLHKAGCDKGVFLQLTVDDPEALPIPNLPYSFSVLKQAQAEGDYEALQSRGRRIVRLHLGADPMRGLAKLEAAIQAIAAKQK</sequence>
<proteinExistence type="predicted"/>
<accession>A0A2M8PAV6</accession>
<keyword evidence="2" id="KW-0324">Glycolysis</keyword>
<dbReference type="PANTHER" id="PTHR11469">
    <property type="entry name" value="GLUCOSE-6-PHOSPHATE ISOMERASE"/>
    <property type="match status" value="1"/>
</dbReference>
<dbReference type="AlphaFoldDB" id="A0A2M8PAV6"/>
<dbReference type="GO" id="GO:0006096">
    <property type="term" value="P:glycolytic process"/>
    <property type="evidence" value="ECO:0007669"/>
    <property type="project" value="UniProtKB-KW"/>
</dbReference>
<name>A0A2M8PAV6_9CHLR</name>
<dbReference type="EMBL" id="PGTM01000303">
    <property type="protein sequence ID" value="PJF34678.1"/>
    <property type="molecule type" value="Genomic_DNA"/>
</dbReference>
<dbReference type="Pfam" id="PF00342">
    <property type="entry name" value="PGI"/>
    <property type="match status" value="1"/>
</dbReference>
<dbReference type="PANTHER" id="PTHR11469:SF1">
    <property type="entry name" value="GLUCOSE-6-PHOSPHATE ISOMERASE"/>
    <property type="match status" value="1"/>
</dbReference>
<evidence type="ECO:0000256" key="3">
    <source>
        <dbReference type="ARBA" id="ARBA00023235"/>
    </source>
</evidence>
<evidence type="ECO:0000256" key="1">
    <source>
        <dbReference type="ARBA" id="ARBA00022432"/>
    </source>
</evidence>
<organism evidence="4 5">
    <name type="scientific">Candidatus Thermofonsia Clade 1 bacterium</name>
    <dbReference type="NCBI Taxonomy" id="2364210"/>
    <lineage>
        <taxon>Bacteria</taxon>
        <taxon>Bacillati</taxon>
        <taxon>Chloroflexota</taxon>
        <taxon>Candidatus Thermofontia</taxon>
        <taxon>Candidatus Thermofonsia Clade 1</taxon>
    </lineage>
</organism>
<dbReference type="GO" id="GO:0097367">
    <property type="term" value="F:carbohydrate derivative binding"/>
    <property type="evidence" value="ECO:0007669"/>
    <property type="project" value="InterPro"/>
</dbReference>
<dbReference type="GO" id="GO:0051156">
    <property type="term" value="P:glucose 6-phosphate metabolic process"/>
    <property type="evidence" value="ECO:0007669"/>
    <property type="project" value="TreeGrafter"/>
</dbReference>
<dbReference type="Proteomes" id="UP000229681">
    <property type="component" value="Unassembled WGS sequence"/>
</dbReference>
<dbReference type="Gene3D" id="3.40.50.10490">
    <property type="entry name" value="Glucose-6-phosphate isomerase like protein, domain 1"/>
    <property type="match status" value="3"/>
</dbReference>
<dbReference type="GO" id="GO:0005829">
    <property type="term" value="C:cytosol"/>
    <property type="evidence" value="ECO:0007669"/>
    <property type="project" value="TreeGrafter"/>
</dbReference>
<evidence type="ECO:0000313" key="5">
    <source>
        <dbReference type="Proteomes" id="UP000229681"/>
    </source>
</evidence>
<gene>
    <name evidence="4" type="ORF">CUN49_14440</name>
</gene>
<keyword evidence="3" id="KW-0413">Isomerase</keyword>
<dbReference type="GO" id="GO:0048029">
    <property type="term" value="F:monosaccharide binding"/>
    <property type="evidence" value="ECO:0007669"/>
    <property type="project" value="TreeGrafter"/>
</dbReference>
<keyword evidence="1" id="KW-0312">Gluconeogenesis</keyword>
<dbReference type="SUPFAM" id="SSF53697">
    <property type="entry name" value="SIS domain"/>
    <property type="match status" value="1"/>
</dbReference>
<evidence type="ECO:0000313" key="4">
    <source>
        <dbReference type="EMBL" id="PJF34678.1"/>
    </source>
</evidence>
<evidence type="ECO:0000256" key="2">
    <source>
        <dbReference type="ARBA" id="ARBA00023152"/>
    </source>
</evidence>
<dbReference type="InterPro" id="IPR001672">
    <property type="entry name" value="G6P_Isomerase"/>
</dbReference>
<dbReference type="GO" id="GO:0006094">
    <property type="term" value="P:gluconeogenesis"/>
    <property type="evidence" value="ECO:0007669"/>
    <property type="project" value="UniProtKB-KW"/>
</dbReference>
<dbReference type="PROSITE" id="PS51463">
    <property type="entry name" value="P_GLUCOSE_ISOMERASE_3"/>
    <property type="match status" value="1"/>
</dbReference>
<comment type="caution">
    <text evidence="4">The sequence shown here is derived from an EMBL/GenBank/DDBJ whole genome shotgun (WGS) entry which is preliminary data.</text>
</comment>
<dbReference type="GO" id="GO:0004347">
    <property type="term" value="F:glucose-6-phosphate isomerase activity"/>
    <property type="evidence" value="ECO:0007669"/>
    <property type="project" value="InterPro"/>
</dbReference>
<reference evidence="4 5" key="1">
    <citation type="submission" date="2017-11" db="EMBL/GenBank/DDBJ databases">
        <title>Evolution of Phototrophy in the Chloroflexi Phylum Driven by Horizontal Gene Transfer.</title>
        <authorList>
            <person name="Ward L.M."/>
            <person name="Hemp J."/>
            <person name="Shih P.M."/>
            <person name="Mcglynn S.E."/>
            <person name="Fischer W."/>
        </authorList>
    </citation>
    <scope>NUCLEOTIDE SEQUENCE [LARGE SCALE GENOMIC DNA]</scope>
    <source>
        <strain evidence="4">JP3_13</strain>
    </source>
</reference>
<dbReference type="InterPro" id="IPR046348">
    <property type="entry name" value="SIS_dom_sf"/>
</dbReference>
<protein>
    <submittedName>
        <fullName evidence="4">Transaldolase</fullName>
    </submittedName>
</protein>